<accession>A0ABT4VX63</accession>
<organism evidence="1 2">
    <name type="scientific">Aliiroseovarius salicola</name>
    <dbReference type="NCBI Taxonomy" id="3009082"/>
    <lineage>
        <taxon>Bacteria</taxon>
        <taxon>Pseudomonadati</taxon>
        <taxon>Pseudomonadota</taxon>
        <taxon>Alphaproteobacteria</taxon>
        <taxon>Rhodobacterales</taxon>
        <taxon>Paracoccaceae</taxon>
        <taxon>Aliiroseovarius</taxon>
    </lineage>
</organism>
<name>A0ABT4VX63_9RHOB</name>
<keyword evidence="1" id="KW-0966">Cell projection</keyword>
<keyword evidence="1" id="KW-0969">Cilium</keyword>
<keyword evidence="1" id="KW-0282">Flagellum</keyword>
<protein>
    <submittedName>
        <fullName evidence="1">Flagellar biosynthesis protein</fullName>
    </submittedName>
</protein>
<keyword evidence="2" id="KW-1185">Reference proteome</keyword>
<dbReference type="Proteomes" id="UP001528040">
    <property type="component" value="Unassembled WGS sequence"/>
</dbReference>
<gene>
    <name evidence="1" type="ORF">O2N63_01865</name>
</gene>
<evidence type="ECO:0000313" key="1">
    <source>
        <dbReference type="EMBL" id="MDA5092829.1"/>
    </source>
</evidence>
<comment type="caution">
    <text evidence="1">The sequence shown here is derived from an EMBL/GenBank/DDBJ whole genome shotgun (WGS) entry which is preliminary data.</text>
</comment>
<sequence length="206" mass="22272">MPLFPLEDFDHSETAPVKKASAVPANTPALSESDLEAARLSGYETGYQAGWDDASKADEDQRDHISAEFARNIQDLGFTFHEARSHVMKSLEPLLAGMVEKVLPNLVSETIGQAIVEELLPIAADAADAPIQVVIYPDGRETLDALLTQNTSLPLEIIEEDTLAEGQVYLKMGSIEKQIDLTGAIHSIGQAISGLYTINEKAKQNG</sequence>
<dbReference type="RefSeq" id="WP_271052398.1">
    <property type="nucleotide sequence ID" value="NZ_JAQIIO010000001.1"/>
</dbReference>
<evidence type="ECO:0000313" key="2">
    <source>
        <dbReference type="Proteomes" id="UP001528040"/>
    </source>
</evidence>
<dbReference type="EMBL" id="JAQIIO010000001">
    <property type="protein sequence ID" value="MDA5092829.1"/>
    <property type="molecule type" value="Genomic_DNA"/>
</dbReference>
<reference evidence="1 2" key="1">
    <citation type="submission" date="2023-01" db="EMBL/GenBank/DDBJ databases">
        <authorList>
            <person name="Yoon J.-W."/>
        </authorList>
    </citation>
    <scope>NUCLEOTIDE SEQUENCE [LARGE SCALE GENOMIC DNA]</scope>
    <source>
        <strain evidence="1 2">KMU-50</strain>
    </source>
</reference>
<proteinExistence type="predicted"/>